<evidence type="ECO:0000313" key="1">
    <source>
        <dbReference type="EMBL" id="RIA64907.1"/>
    </source>
</evidence>
<organism evidence="1 2">
    <name type="scientific">Anaeroplasma bactoclasticum</name>
    <dbReference type="NCBI Taxonomy" id="2088"/>
    <lineage>
        <taxon>Bacteria</taxon>
        <taxon>Bacillati</taxon>
        <taxon>Mycoplasmatota</taxon>
        <taxon>Mollicutes</taxon>
        <taxon>Anaeroplasmatales</taxon>
        <taxon>Anaeroplasmataceae</taxon>
        <taxon>Anaeroplasma</taxon>
    </lineage>
</organism>
<name>A0A397R0E6_9MOLU</name>
<evidence type="ECO:0000313" key="2">
    <source>
        <dbReference type="Proteomes" id="UP000266506"/>
    </source>
</evidence>
<dbReference type="InParanoid" id="A0A397R0E6"/>
<accession>A0A397R0E6</accession>
<gene>
    <name evidence="1" type="ORF">EI71_01785</name>
</gene>
<dbReference type="AlphaFoldDB" id="A0A397R0E6"/>
<dbReference type="RefSeq" id="WP_211321091.1">
    <property type="nucleotide sequence ID" value="NZ_QXEV01000030.1"/>
</dbReference>
<comment type="caution">
    <text evidence="1">The sequence shown here is derived from an EMBL/GenBank/DDBJ whole genome shotgun (WGS) entry which is preliminary data.</text>
</comment>
<protein>
    <submittedName>
        <fullName evidence="1">Uncharacterized protein</fullName>
    </submittedName>
</protein>
<dbReference type="Proteomes" id="UP000266506">
    <property type="component" value="Unassembled WGS sequence"/>
</dbReference>
<dbReference type="EMBL" id="QXEV01000030">
    <property type="protein sequence ID" value="RIA64907.1"/>
    <property type="molecule type" value="Genomic_DNA"/>
</dbReference>
<proteinExistence type="predicted"/>
<keyword evidence="2" id="KW-1185">Reference proteome</keyword>
<reference evidence="1 2" key="1">
    <citation type="submission" date="2018-08" db="EMBL/GenBank/DDBJ databases">
        <title>Genomic Encyclopedia of Archaeal and Bacterial Type Strains, Phase II (KMG-II): from individual species to whole genera.</title>
        <authorList>
            <person name="Goeker M."/>
        </authorList>
    </citation>
    <scope>NUCLEOTIDE SEQUENCE [LARGE SCALE GENOMIC DNA]</scope>
    <source>
        <strain evidence="1 2">ATCC 27112</strain>
    </source>
</reference>
<sequence length="121" mass="13943">MTGLSLVNKYGFTSQNPSVYEICTNEATTKQRKIDIDGNTLIIYKPLTIITKDNIKELEFLNLMSIIDKYSELSGIEYKNKLREYINKTKINFAIVKEYISLFPAVVYKNIYEGGLMNELV</sequence>